<keyword evidence="13" id="KW-0156">Chromatin regulator</keyword>
<dbReference type="InterPro" id="IPR050603">
    <property type="entry name" value="MYST_HAT"/>
</dbReference>
<dbReference type="InterPro" id="IPR002717">
    <property type="entry name" value="HAT_MYST-type"/>
</dbReference>
<evidence type="ECO:0000256" key="5">
    <source>
        <dbReference type="ARBA" id="ARBA00022499"/>
    </source>
</evidence>
<evidence type="ECO:0000259" key="20">
    <source>
        <dbReference type="PROSITE" id="PS51726"/>
    </source>
</evidence>
<dbReference type="InterPro" id="IPR013083">
    <property type="entry name" value="Znf_RING/FYVE/PHD"/>
</dbReference>
<keyword evidence="10" id="KW-0863">Zinc-finger</keyword>
<dbReference type="Gene3D" id="3.40.630.30">
    <property type="match status" value="1"/>
</dbReference>
<feature type="compositionally biased region" description="Basic and acidic residues" evidence="18">
    <location>
        <begin position="1713"/>
        <end position="1728"/>
    </location>
</feature>
<keyword evidence="12" id="KW-0832">Ubl conjugation</keyword>
<dbReference type="CTD" id="37859"/>
<keyword evidence="7" id="KW-0808">Transferase</keyword>
<dbReference type="EC" id="2.3.1.48" evidence="3"/>
<keyword evidence="6" id="KW-0597">Phosphoprotein</keyword>
<dbReference type="SMART" id="SM00249">
    <property type="entry name" value="PHD"/>
    <property type="match status" value="2"/>
</dbReference>
<dbReference type="FunFam" id="1.10.10.10:FF:000123">
    <property type="entry name" value="Histone acetyltransferase"/>
    <property type="match status" value="1"/>
</dbReference>
<proteinExistence type="inferred from homology"/>
<feature type="region of interest" description="Disordered" evidence="18">
    <location>
        <begin position="2264"/>
        <end position="2298"/>
    </location>
</feature>
<dbReference type="InterPro" id="IPR001965">
    <property type="entry name" value="Znf_PHD"/>
</dbReference>
<evidence type="ECO:0000256" key="4">
    <source>
        <dbReference type="ARBA" id="ARBA00022491"/>
    </source>
</evidence>
<evidence type="ECO:0000313" key="22">
    <source>
        <dbReference type="Proteomes" id="UP000515160"/>
    </source>
</evidence>
<evidence type="ECO:0000256" key="10">
    <source>
        <dbReference type="ARBA" id="ARBA00022771"/>
    </source>
</evidence>
<feature type="compositionally biased region" description="Acidic residues" evidence="18">
    <location>
        <begin position="409"/>
        <end position="431"/>
    </location>
</feature>
<keyword evidence="5" id="KW-1017">Isopeptide bond</keyword>
<dbReference type="GO" id="GO:0005634">
    <property type="term" value="C:nucleus"/>
    <property type="evidence" value="ECO:0007669"/>
    <property type="project" value="UniProtKB-SubCell"/>
</dbReference>
<evidence type="ECO:0000256" key="12">
    <source>
        <dbReference type="ARBA" id="ARBA00022843"/>
    </source>
</evidence>
<feature type="compositionally biased region" description="Pro residues" evidence="18">
    <location>
        <begin position="2212"/>
        <end position="2226"/>
    </location>
</feature>
<comment type="subcellular location">
    <subcellularLocation>
        <location evidence="1">Nucleus</location>
    </subcellularLocation>
</comment>
<evidence type="ECO:0000259" key="19">
    <source>
        <dbReference type="PROSITE" id="PS51504"/>
    </source>
</evidence>
<dbReference type="PROSITE" id="PS51726">
    <property type="entry name" value="MYST_HAT"/>
    <property type="match status" value="1"/>
</dbReference>
<reference evidence="23" key="1">
    <citation type="submission" date="2025-08" db="UniProtKB">
        <authorList>
            <consortium name="RefSeq"/>
        </authorList>
    </citation>
    <scope>IDENTIFICATION</scope>
    <source>
        <strain evidence="23">15112-1751.03</strain>
        <tissue evidence="23">Whole Adult</tissue>
    </source>
</reference>
<dbReference type="InterPro" id="IPR005818">
    <property type="entry name" value="Histone_H1/H5_H15"/>
</dbReference>
<feature type="compositionally biased region" description="Low complexity" evidence="18">
    <location>
        <begin position="399"/>
        <end position="408"/>
    </location>
</feature>
<dbReference type="GO" id="GO:0008270">
    <property type="term" value="F:zinc ion binding"/>
    <property type="evidence" value="ECO:0007669"/>
    <property type="project" value="UniProtKB-KW"/>
</dbReference>
<keyword evidence="9" id="KW-0677">Repeat</keyword>
<dbReference type="GeneID" id="117567470"/>
<dbReference type="PANTHER" id="PTHR10615">
    <property type="entry name" value="HISTONE ACETYLTRANSFERASE"/>
    <property type="match status" value="1"/>
</dbReference>
<keyword evidence="11" id="KW-0862">Zinc</keyword>
<keyword evidence="8" id="KW-0479">Metal-binding</keyword>
<evidence type="ECO:0000256" key="3">
    <source>
        <dbReference type="ARBA" id="ARBA00013184"/>
    </source>
</evidence>
<accession>A0A6P8WI57</accession>
<dbReference type="GO" id="GO:0003677">
    <property type="term" value="F:DNA binding"/>
    <property type="evidence" value="ECO:0007669"/>
    <property type="project" value="InterPro"/>
</dbReference>
<feature type="region of interest" description="Disordered" evidence="18">
    <location>
        <begin position="1354"/>
        <end position="1384"/>
    </location>
</feature>
<feature type="region of interest" description="Disordered" evidence="18">
    <location>
        <begin position="1768"/>
        <end position="1819"/>
    </location>
</feature>
<feature type="region of interest" description="Disordered" evidence="18">
    <location>
        <begin position="1977"/>
        <end position="2034"/>
    </location>
</feature>
<dbReference type="InterPro" id="IPR016181">
    <property type="entry name" value="Acyl_CoA_acyltransferase"/>
</dbReference>
<organism evidence="22 23">
    <name type="scientific">Drosophila albomicans</name>
    <name type="common">Fruit fly</name>
    <dbReference type="NCBI Taxonomy" id="7291"/>
    <lineage>
        <taxon>Eukaryota</taxon>
        <taxon>Metazoa</taxon>
        <taxon>Ecdysozoa</taxon>
        <taxon>Arthropoda</taxon>
        <taxon>Hexapoda</taxon>
        <taxon>Insecta</taxon>
        <taxon>Pterygota</taxon>
        <taxon>Neoptera</taxon>
        <taxon>Endopterygota</taxon>
        <taxon>Diptera</taxon>
        <taxon>Brachycera</taxon>
        <taxon>Muscomorpha</taxon>
        <taxon>Ephydroidea</taxon>
        <taxon>Drosophilidae</taxon>
        <taxon>Drosophila</taxon>
    </lineage>
</organism>
<dbReference type="InterPro" id="IPR036388">
    <property type="entry name" value="WH-like_DNA-bd_sf"/>
</dbReference>
<dbReference type="GO" id="GO:0006334">
    <property type="term" value="P:nucleosome assembly"/>
    <property type="evidence" value="ECO:0007669"/>
    <property type="project" value="InterPro"/>
</dbReference>
<feature type="compositionally biased region" description="Polar residues" evidence="18">
    <location>
        <begin position="1729"/>
        <end position="1740"/>
    </location>
</feature>
<gene>
    <name evidence="23" type="primary">LOC117567470</name>
</gene>
<feature type="compositionally biased region" description="Basic and acidic residues" evidence="18">
    <location>
        <begin position="1077"/>
        <end position="1096"/>
    </location>
</feature>
<dbReference type="GO" id="GO:0010484">
    <property type="term" value="F:histone H3 acetyltransferase activity"/>
    <property type="evidence" value="ECO:0007669"/>
    <property type="project" value="TreeGrafter"/>
</dbReference>
<name>A0A6P8WI57_DROAB</name>
<dbReference type="GO" id="GO:0000786">
    <property type="term" value="C:nucleosome"/>
    <property type="evidence" value="ECO:0007669"/>
    <property type="project" value="InterPro"/>
</dbReference>
<feature type="compositionally biased region" description="Polar residues" evidence="18">
    <location>
        <begin position="2011"/>
        <end position="2034"/>
    </location>
</feature>
<evidence type="ECO:0000256" key="1">
    <source>
        <dbReference type="ARBA" id="ARBA00004123"/>
    </source>
</evidence>
<feature type="region of interest" description="Disordered" evidence="18">
    <location>
        <begin position="1947"/>
        <end position="1966"/>
    </location>
</feature>
<dbReference type="Proteomes" id="UP000515160">
    <property type="component" value="Chromosome 3"/>
</dbReference>
<feature type="compositionally biased region" description="Polar residues" evidence="18">
    <location>
        <begin position="1947"/>
        <end position="1963"/>
    </location>
</feature>
<evidence type="ECO:0000256" key="18">
    <source>
        <dbReference type="SAM" id="MobiDB-lite"/>
    </source>
</evidence>
<dbReference type="PROSITE" id="PS52014">
    <property type="entry name" value="SAMD1_WH"/>
    <property type="match status" value="1"/>
</dbReference>
<evidence type="ECO:0000259" key="21">
    <source>
        <dbReference type="PROSITE" id="PS52014"/>
    </source>
</evidence>
<dbReference type="InterPro" id="IPR036390">
    <property type="entry name" value="WH_DNA-bd_sf"/>
</dbReference>
<dbReference type="FunFam" id="3.30.60.60:FF:000001">
    <property type="entry name" value="Histone acetyltransferase"/>
    <property type="match status" value="1"/>
</dbReference>
<keyword evidence="4" id="KW-0678">Repressor</keyword>
<feature type="region of interest" description="Disordered" evidence="18">
    <location>
        <begin position="378"/>
        <end position="472"/>
    </location>
</feature>
<evidence type="ECO:0000256" key="11">
    <source>
        <dbReference type="ARBA" id="ARBA00022833"/>
    </source>
</evidence>
<evidence type="ECO:0000256" key="8">
    <source>
        <dbReference type="ARBA" id="ARBA00022723"/>
    </source>
</evidence>
<dbReference type="Pfam" id="PF01853">
    <property type="entry name" value="MOZ_SAS"/>
    <property type="match status" value="1"/>
</dbReference>
<feature type="domain" description="H15" evidence="19">
    <location>
        <begin position="88"/>
        <end position="160"/>
    </location>
</feature>
<dbReference type="SUPFAM" id="SSF55729">
    <property type="entry name" value="Acyl-CoA N-acyltransferases (Nat)"/>
    <property type="match status" value="1"/>
</dbReference>
<keyword evidence="14" id="KW-0007">Acetylation</keyword>
<dbReference type="InterPro" id="IPR040706">
    <property type="entry name" value="Zf-MYST"/>
</dbReference>
<dbReference type="SUPFAM" id="SSF57903">
    <property type="entry name" value="FYVE/PHD zinc finger"/>
    <property type="match status" value="1"/>
</dbReference>
<feature type="region of interest" description="Disordered" evidence="18">
    <location>
        <begin position="1077"/>
        <end position="1103"/>
    </location>
</feature>
<evidence type="ECO:0000256" key="14">
    <source>
        <dbReference type="ARBA" id="ARBA00022990"/>
    </source>
</evidence>
<evidence type="ECO:0000256" key="16">
    <source>
        <dbReference type="ARBA" id="ARBA00048017"/>
    </source>
</evidence>
<dbReference type="Gene3D" id="1.10.10.10">
    <property type="entry name" value="Winged helix-like DNA-binding domain superfamily/Winged helix DNA-binding domain"/>
    <property type="match status" value="2"/>
</dbReference>
<feature type="domain" description="MYST-type HAT" evidence="20">
    <location>
        <begin position="696"/>
        <end position="977"/>
    </location>
</feature>
<dbReference type="SUPFAM" id="SSF46785">
    <property type="entry name" value="Winged helix' DNA-binding domain"/>
    <property type="match status" value="1"/>
</dbReference>
<dbReference type="Pfam" id="PF21524">
    <property type="entry name" value="SAMD1_WH"/>
    <property type="match status" value="1"/>
</dbReference>
<evidence type="ECO:0000256" key="7">
    <source>
        <dbReference type="ARBA" id="ARBA00022679"/>
    </source>
</evidence>
<dbReference type="PROSITE" id="PS51504">
    <property type="entry name" value="H15"/>
    <property type="match status" value="1"/>
</dbReference>
<dbReference type="CDD" id="cd04301">
    <property type="entry name" value="NAT_SF"/>
    <property type="match status" value="1"/>
</dbReference>
<keyword evidence="22" id="KW-1185">Reference proteome</keyword>
<dbReference type="GO" id="GO:0003712">
    <property type="term" value="F:transcription coregulator activity"/>
    <property type="evidence" value="ECO:0007669"/>
    <property type="project" value="TreeGrafter"/>
</dbReference>
<evidence type="ECO:0000313" key="23">
    <source>
        <dbReference type="RefSeq" id="XP_034103381.1"/>
    </source>
</evidence>
<feature type="compositionally biased region" description="Polar residues" evidence="18">
    <location>
        <begin position="2277"/>
        <end position="2298"/>
    </location>
</feature>
<evidence type="ECO:0000256" key="6">
    <source>
        <dbReference type="ARBA" id="ARBA00022553"/>
    </source>
</evidence>
<dbReference type="GO" id="GO:0003682">
    <property type="term" value="F:chromatin binding"/>
    <property type="evidence" value="ECO:0007669"/>
    <property type="project" value="TreeGrafter"/>
</dbReference>
<evidence type="ECO:0000256" key="15">
    <source>
        <dbReference type="ARBA" id="ARBA00023242"/>
    </source>
</evidence>
<feature type="compositionally biased region" description="Polar residues" evidence="18">
    <location>
        <begin position="1768"/>
        <end position="1787"/>
    </location>
</feature>
<dbReference type="GO" id="GO:0006357">
    <property type="term" value="P:regulation of transcription by RNA polymerase II"/>
    <property type="evidence" value="ECO:0007669"/>
    <property type="project" value="TreeGrafter"/>
</dbReference>
<feature type="compositionally biased region" description="Acidic residues" evidence="18">
    <location>
        <begin position="453"/>
        <end position="465"/>
    </location>
</feature>
<evidence type="ECO:0000256" key="17">
    <source>
        <dbReference type="PIRSR" id="PIRSR602717-51"/>
    </source>
</evidence>
<dbReference type="InterPro" id="IPR011011">
    <property type="entry name" value="Znf_FYVE_PHD"/>
</dbReference>
<feature type="compositionally biased region" description="Polar residues" evidence="18">
    <location>
        <begin position="1978"/>
        <end position="2003"/>
    </location>
</feature>
<comment type="similarity">
    <text evidence="2">Belongs to the MYST (SAS/MOZ) family.</text>
</comment>
<feature type="compositionally biased region" description="Low complexity" evidence="18">
    <location>
        <begin position="432"/>
        <end position="452"/>
    </location>
</feature>
<dbReference type="GO" id="GO:0040029">
    <property type="term" value="P:epigenetic regulation of gene expression"/>
    <property type="evidence" value="ECO:0007669"/>
    <property type="project" value="UniProtKB-ARBA"/>
</dbReference>
<protein>
    <recommendedName>
        <fullName evidence="3">histone acetyltransferase</fullName>
        <ecNumber evidence="3">2.3.1.48</ecNumber>
    </recommendedName>
</protein>
<feature type="active site" description="Proton donor/acceptor" evidence="17">
    <location>
        <position position="872"/>
    </location>
</feature>
<dbReference type="RefSeq" id="XP_034103381.1">
    <property type="nucleotide sequence ID" value="XM_034247490.2"/>
</dbReference>
<dbReference type="Gene3D" id="3.30.60.60">
    <property type="entry name" value="N-acetyl transferase-like"/>
    <property type="match status" value="1"/>
</dbReference>
<comment type="catalytic activity">
    <reaction evidence="16">
        <text>L-lysyl-[protein] + acetyl-CoA = N(6)-acetyl-L-lysyl-[protein] + CoA + H(+)</text>
        <dbReference type="Rhea" id="RHEA:45948"/>
        <dbReference type="Rhea" id="RHEA-COMP:9752"/>
        <dbReference type="Rhea" id="RHEA-COMP:10731"/>
        <dbReference type="ChEBI" id="CHEBI:15378"/>
        <dbReference type="ChEBI" id="CHEBI:29969"/>
        <dbReference type="ChEBI" id="CHEBI:57287"/>
        <dbReference type="ChEBI" id="CHEBI:57288"/>
        <dbReference type="ChEBI" id="CHEBI:61930"/>
        <dbReference type="EC" id="2.3.1.48"/>
    </reaction>
</comment>
<feature type="region of interest" description="Disordered" evidence="18">
    <location>
        <begin position="1707"/>
        <end position="1744"/>
    </location>
</feature>
<evidence type="ECO:0000256" key="9">
    <source>
        <dbReference type="ARBA" id="ARBA00022737"/>
    </source>
</evidence>
<dbReference type="GO" id="GO:0070776">
    <property type="term" value="C:MOZ/MORF histone acetyltransferase complex"/>
    <property type="evidence" value="ECO:0007669"/>
    <property type="project" value="TreeGrafter"/>
</dbReference>
<keyword evidence="15" id="KW-0539">Nucleus</keyword>
<feature type="region of interest" description="Disordered" evidence="18">
    <location>
        <begin position="2132"/>
        <end position="2171"/>
    </location>
</feature>
<dbReference type="FunFam" id="3.40.630.30:FF:000001">
    <property type="entry name" value="Histone acetyltransferase"/>
    <property type="match status" value="1"/>
</dbReference>
<feature type="compositionally biased region" description="Low complexity" evidence="18">
    <location>
        <begin position="2264"/>
        <end position="2276"/>
    </location>
</feature>
<dbReference type="InterPro" id="IPR048589">
    <property type="entry name" value="SAMD1-like_WH"/>
</dbReference>
<evidence type="ECO:0000256" key="13">
    <source>
        <dbReference type="ARBA" id="ARBA00022853"/>
    </source>
</evidence>
<feature type="region of interest" description="Disordered" evidence="18">
    <location>
        <begin position="2198"/>
        <end position="2239"/>
    </location>
</feature>
<feature type="compositionally biased region" description="Polar residues" evidence="18">
    <location>
        <begin position="2230"/>
        <end position="2239"/>
    </location>
</feature>
<dbReference type="PANTHER" id="PTHR10615:SF217">
    <property type="entry name" value="HISTONE ACETYLTRANSFERASE"/>
    <property type="match status" value="1"/>
</dbReference>
<dbReference type="Pfam" id="PF17772">
    <property type="entry name" value="zf-MYST"/>
    <property type="match status" value="1"/>
</dbReference>
<dbReference type="OrthoDB" id="787137at2759"/>
<sequence>MRESAHDINMDTWKQWILEAISKIRSQKQRPSVQRICQAIGTHHKFHEDIVAEKLEKAVESGAVIKVYNKGLHSYKAPMAKRRIKVDKNTNLYKVVAKAVNDLGECEGSTIKNIENYIQKFNCIDLSPDVDFKAVIKTSIKKAVDAGFLIQEGKLYKKGKSLTTPRKAAPETDVLIKGEETCAHCSGNAQKNLNGIPEPLSSCKQCGISLHTTCANIAGRCKSQSYVLLYMLVTKGTLWNCQKCADCAVCKIRNRGPCLLQCFVCKNHFHLTCLDTIPDKKPKHPYRCKACLKQNVENPKSVRRDSSSIKFELGSERVHQYANSSQKAYTNCKRPMIKNERFIDNPSTSQQCNNIVGGSKQKKKNCAIINKFDTQIKQKKPNFQREQIANQLSRKRTYSDLSSSTSSSDSEDEEDDDDEKNAGCDDQDESSSSDSCTSSSSESDSSDSSSDSSECDEDNDDEDYDSDRSTLKENIFENEKKFDFRSSSNDKESLLEGSSENWGFAAVAKNPVDNKYKNNFKGLSYTKTKILDAVNSQVSPSVEPIKPQSVVPNKTLDAVKETPVNSGKKKMVILKSMPLETTKSFVKHDDDIPYLTKETVLKYRMLNNDADQFQDKTKEILNAKDANTTDYDECIDNLKDPSDTTISQTKFENQHLPPGVNQLDIDLYQEVLQKAVVKVSNNYCENPLEKSPSHLHSGQSPKSIEIGKWNIETWYSSPFPQEYARLLKLFLCEFCLKYTKSRSVLDRHQNKCIWKQPPGTEIFRQGDISVFEVDGNVNKIYCQNLCLLAKFFLDHKTLYYDVEPFLFYILTKNDQVGCHLVGYFSKEKHCSQKYNVSCILTLPQYQRQGYGRFLIDFSYLLSREEGQLGTPEKPLSDLGRLSYFSYWKSVVLEYLYKYRNKKVITFKDIAIKTGLAISDIALAFELLNFIKLRKNDGDIRYQITVKIDWKKVLMHHNRVAHSKTRIIIEADCLRWSPLTSISKSPANNIKPISNREYLSYQFEDNYDEKDFFKKKSEEHAEPQVFASTEILKETSKPSLLNSDKFDEDVSFLKKTLCCAESTPTTFVDSKKCKRPFEEKIENSDSSDSKYSKKSESSDSNMLTKRALRLAKRKDLVPHTNKRKHFERDHIDNIEHNISNHKDISITAKESVEKAVVVANIVQEVGRDIKKQESIDKPINIVPKLRGKKSNGKRHEEDRAVENISNAIASTDCDNDESMKSIPEEVVNTVKELPVQQAKDNAKQINNTEQCNEQVLDAVAKKTKKTLFSDTSSYDKQIIEPKTVDCKLEQNPVVESKDVIKAVQENTAPVAAPSVAASLAAPAAVPAAAPATTAAASAPVTAPVLPSIAATPTTVASTTPTNVTATPATTSTAAPTTPTAAPTASVLTGSPEMLDENLKHKNNIAVASEKIETLLPVVEKTDSMVVDIKEQQQFKNNDVITNVDQSLKNCSQPIVCNAAAMSIEPKQTNDSLQTITETITESKDTNTKVVATPAAVEIKKPEQEQQKISNSNEAVMEQTFYNEVNKATNPAIKEQEIAEKPVIAPTMQEVDMKPKINKKAIMETSQPKQEVVNNVGKKPEAYYSNKVNSMTDKEAMKQTQLVQVKEEDKSNVRAPPTALPIRDKIQLKNNDHAQLQSLIPSQFPINQMPNYHHISQYCQWEYYGYNISNLEPSQKDKQFHKDLATMAYRYNLAQNHPYQSAMHAHHQIHHPKDKQKVERKNNVKKDDMTKTQNINAVNTGNAPRDDAHLTNCNEYNLNNQAGNFNQKCATQQKQINPQQIKSVSNAQNPGPRHASASQPEATILLPSREPTGVPQKQKPDHNVNATLVTSREEKLKIAQPIIQTGSHSNLPVGNQADVNTNMTYNAESATNASQIQHYDCGMNVQINMESPAPIGGTINHAAENNNVHMHRQYSDCSMQNQSATTPMHMSIQNSHIQQQSNINMNLTPEGSPNLNIIGSSQHQQHANRKLNVQPDIVANSPTTSHRAPTPKQIRSGNASNNAQQRDAKIPTASATTAQNTHHQHAQSSAANISKAQQDSLGSLQFTQLSGQHGHQQNLQPLDYVPIPQISQNFSSNPSNYDIVGMPTMIQQRMSLNSSVHSLSNSHQRIDQPTSACAVNNFYLQNNIASNETVSNTPRIPVSSTLGPPSTATSNDQRQANHDSISVPNSSGTTPALAGGNLCSLSKLQQLTNCLETQPCNTSPGAQSSLTPSPHHPLPPNSMTPPPHLLMQNRNISTPPNMLQTQVAPLQYHKYYASNMNIAPITSSQNTNRNTRNTPSAPVQHTSAAIGGNSNNRTANVHISPNLMSHYGAINSYRMSPQQSPPTGTYSSGGEYPNSQIPMQMGVMNMQSQYQDACALQRATQPNPMYPTYSPYLPLNSSIRR</sequence>
<feature type="domain" description="SAMD1-like winged helix (WH)" evidence="21">
    <location>
        <begin position="5"/>
        <end position="81"/>
    </location>
</feature>
<evidence type="ECO:0000256" key="2">
    <source>
        <dbReference type="ARBA" id="ARBA00010107"/>
    </source>
</evidence>
<dbReference type="CDD" id="cd15489">
    <property type="entry name" value="PHD_SF"/>
    <property type="match status" value="1"/>
</dbReference>
<dbReference type="Gene3D" id="3.30.40.10">
    <property type="entry name" value="Zinc/RING finger domain, C3HC4 (zinc finger)"/>
    <property type="match status" value="1"/>
</dbReference>